<dbReference type="EMBL" id="VUNN01000027">
    <property type="protein sequence ID" value="MSU07144.1"/>
    <property type="molecule type" value="Genomic_DNA"/>
</dbReference>
<name>A0A7X2TR40_9SPIO</name>
<dbReference type="RefSeq" id="WP_154426635.1">
    <property type="nucleotide sequence ID" value="NZ_VUNN01000027.1"/>
</dbReference>
<evidence type="ECO:0000313" key="1">
    <source>
        <dbReference type="EMBL" id="MSU07144.1"/>
    </source>
</evidence>
<proteinExistence type="predicted"/>
<gene>
    <name evidence="1" type="ORF">FYJ80_10260</name>
</gene>
<reference evidence="1 2" key="1">
    <citation type="submission" date="2019-08" db="EMBL/GenBank/DDBJ databases">
        <title>In-depth cultivation of the pig gut microbiome towards novel bacterial diversity and tailored functional studies.</title>
        <authorList>
            <person name="Wylensek D."/>
            <person name="Hitch T.C.A."/>
            <person name="Clavel T."/>
        </authorList>
    </citation>
    <scope>NUCLEOTIDE SEQUENCE [LARGE SCALE GENOMIC DNA]</scope>
    <source>
        <strain evidence="1 2">NM-380-WT-3C1</strain>
    </source>
</reference>
<protein>
    <submittedName>
        <fullName evidence="1">Uncharacterized protein</fullName>
    </submittedName>
</protein>
<sequence>MEFKILYGKESKEDLTPDYKTATKFGSFRIGKNAIYFPALFAGTKYIPLDVINGAWVRKSTLSIKGCCAGQIPVFVLHISCENDQSHNITIDREKDAKQALKLIKEYRPNIASTPEELVATK</sequence>
<organism evidence="1 2">
    <name type="scientific">Bullifex porci</name>
    <dbReference type="NCBI Taxonomy" id="2606638"/>
    <lineage>
        <taxon>Bacteria</taxon>
        <taxon>Pseudomonadati</taxon>
        <taxon>Spirochaetota</taxon>
        <taxon>Spirochaetia</taxon>
        <taxon>Spirochaetales</taxon>
        <taxon>Spirochaetaceae</taxon>
        <taxon>Bullifex</taxon>
    </lineage>
</organism>
<keyword evidence="2" id="KW-1185">Reference proteome</keyword>
<comment type="caution">
    <text evidence="1">The sequence shown here is derived from an EMBL/GenBank/DDBJ whole genome shotgun (WGS) entry which is preliminary data.</text>
</comment>
<evidence type="ECO:0000313" key="2">
    <source>
        <dbReference type="Proteomes" id="UP000460549"/>
    </source>
</evidence>
<dbReference type="AlphaFoldDB" id="A0A7X2TR40"/>
<accession>A0A7X2TR40</accession>
<dbReference type="Proteomes" id="UP000460549">
    <property type="component" value="Unassembled WGS sequence"/>
</dbReference>